<accession>A0A645ETP7</accession>
<reference evidence="1" key="1">
    <citation type="submission" date="2019-08" db="EMBL/GenBank/DDBJ databases">
        <authorList>
            <person name="Kucharzyk K."/>
            <person name="Murdoch R.W."/>
            <person name="Higgins S."/>
            <person name="Loffler F."/>
        </authorList>
    </citation>
    <scope>NUCLEOTIDE SEQUENCE</scope>
</reference>
<sequence length="104" mass="12102">MFSHFDGTSLRPYRVHNGMAFFCMKEGFVLGEIYGNVITLTECLIEVDYKRSEIILIKERIWHNPYEQISIAGVKYPDLCKALIQRAAMKYIPDQPIYFDSFGV</sequence>
<comment type="caution">
    <text evidence="1">The sequence shown here is derived from an EMBL/GenBank/DDBJ whole genome shotgun (WGS) entry which is preliminary data.</text>
</comment>
<evidence type="ECO:0000313" key="1">
    <source>
        <dbReference type="EMBL" id="MPN04592.1"/>
    </source>
</evidence>
<organism evidence="1">
    <name type="scientific">bioreactor metagenome</name>
    <dbReference type="NCBI Taxonomy" id="1076179"/>
    <lineage>
        <taxon>unclassified sequences</taxon>
        <taxon>metagenomes</taxon>
        <taxon>ecological metagenomes</taxon>
    </lineage>
</organism>
<protein>
    <submittedName>
        <fullName evidence="1">Uncharacterized protein</fullName>
    </submittedName>
</protein>
<proteinExistence type="predicted"/>
<dbReference type="AlphaFoldDB" id="A0A645ETP7"/>
<name>A0A645ETP7_9ZZZZ</name>
<dbReference type="EMBL" id="VSSQ01050510">
    <property type="protein sequence ID" value="MPN04592.1"/>
    <property type="molecule type" value="Genomic_DNA"/>
</dbReference>
<gene>
    <name evidence="1" type="ORF">SDC9_151833</name>
</gene>